<accession>A0A554MWL9</accession>
<dbReference type="InParanoid" id="A0A554MWL9"/>
<evidence type="ECO:0008006" key="3">
    <source>
        <dbReference type="Google" id="ProtNLM"/>
    </source>
</evidence>
<dbReference type="EMBL" id="QMDX01000012">
    <property type="protein sequence ID" value="TSD09515.1"/>
    <property type="molecule type" value="Genomic_DNA"/>
</dbReference>
<evidence type="ECO:0000313" key="1">
    <source>
        <dbReference type="EMBL" id="TSD09515.1"/>
    </source>
</evidence>
<dbReference type="AlphaFoldDB" id="A0A554MWL9"/>
<sequence>MPRLPPPMEAFSALATAAYCPRQLYYRRKHDDHEVPAEASARRDLAFRYDQLLDPTHDLRTEPVAVTPTQFRSRLGAASERLDAWPALVDPDGREVLLEGKDARGIAHKLLADPPTVSVVSAGEPPEHGVWGPDSVRATAAAKALAWEHGTGVDHAYVEYPAHGVVRRIRLGTRRKAAYRHALRAARSMDGPPPRLDEDDDRCGACDYRAECGTRTRTLRSLLGR</sequence>
<evidence type="ECO:0000313" key="2">
    <source>
        <dbReference type="Proteomes" id="UP000319894"/>
    </source>
</evidence>
<protein>
    <recommendedName>
        <fullName evidence="3">CRISPR-associated exonuclease Cas4</fullName>
    </recommendedName>
</protein>
<keyword evidence="2" id="KW-1185">Reference proteome</keyword>
<organism evidence="1 2">
    <name type="scientific">Haloglomus irregulare</name>
    <dbReference type="NCBI Taxonomy" id="2234134"/>
    <lineage>
        <taxon>Archaea</taxon>
        <taxon>Methanobacteriati</taxon>
        <taxon>Methanobacteriota</taxon>
        <taxon>Stenosarchaea group</taxon>
        <taxon>Halobacteria</taxon>
        <taxon>Halobacteriales</taxon>
        <taxon>Natronomonadaceae</taxon>
        <taxon>Haloglomus</taxon>
    </lineage>
</organism>
<proteinExistence type="predicted"/>
<name>A0A554MWL9_9EURY</name>
<reference evidence="1 2" key="1">
    <citation type="submission" date="2018-06" db="EMBL/GenBank/DDBJ databases">
        <title>Natronomonas sp. F16-60 a new haloarchaeon isolated from a solar saltern of Isla Cristina, Huelva, Spain.</title>
        <authorList>
            <person name="Duran-Viseras A."/>
            <person name="Sanchez-Porro C."/>
            <person name="Ventosa A."/>
        </authorList>
    </citation>
    <scope>NUCLEOTIDE SEQUENCE [LARGE SCALE GENOMIC DNA]</scope>
    <source>
        <strain evidence="1 2">F16-60</strain>
    </source>
</reference>
<gene>
    <name evidence="1" type="ORF">DP107_15345</name>
</gene>
<comment type="caution">
    <text evidence="1">The sequence shown here is derived from an EMBL/GenBank/DDBJ whole genome shotgun (WGS) entry which is preliminary data.</text>
</comment>
<dbReference type="Proteomes" id="UP000319894">
    <property type="component" value="Unassembled WGS sequence"/>
</dbReference>